<dbReference type="CDD" id="cd00093">
    <property type="entry name" value="HTH_XRE"/>
    <property type="match status" value="1"/>
</dbReference>
<dbReference type="SMART" id="SM00530">
    <property type="entry name" value="HTH_XRE"/>
    <property type="match status" value="1"/>
</dbReference>
<dbReference type="PROSITE" id="PS50943">
    <property type="entry name" value="HTH_CROC1"/>
    <property type="match status" value="1"/>
</dbReference>
<dbReference type="Pfam" id="PF01381">
    <property type="entry name" value="HTH_3"/>
    <property type="match status" value="1"/>
</dbReference>
<evidence type="ECO:0000259" key="2">
    <source>
        <dbReference type="PROSITE" id="PS50943"/>
    </source>
</evidence>
<dbReference type="EMBL" id="CP055156">
    <property type="protein sequence ID" value="QNF35640.1"/>
    <property type="molecule type" value="Genomic_DNA"/>
</dbReference>
<dbReference type="InterPro" id="IPR001387">
    <property type="entry name" value="Cro/C1-type_HTH"/>
</dbReference>
<dbReference type="SUPFAM" id="SSF47413">
    <property type="entry name" value="lambda repressor-like DNA-binding domains"/>
    <property type="match status" value="1"/>
</dbReference>
<dbReference type="PANTHER" id="PTHR46558">
    <property type="entry name" value="TRACRIPTIONAL REGULATORY PROTEIN-RELATED-RELATED"/>
    <property type="match status" value="1"/>
</dbReference>
<evidence type="ECO:0000256" key="1">
    <source>
        <dbReference type="ARBA" id="ARBA00023125"/>
    </source>
</evidence>
<dbReference type="AlphaFoldDB" id="A0A7G7GEQ6"/>
<accession>A0A7G7GEQ6</accession>
<feature type="domain" description="HTH cro/C1-type" evidence="2">
    <location>
        <begin position="2"/>
        <end position="49"/>
    </location>
</feature>
<dbReference type="Proteomes" id="UP000515237">
    <property type="component" value="Chromosome"/>
</dbReference>
<keyword evidence="4" id="KW-1185">Reference proteome</keyword>
<name>A0A7G7GEQ6_9BACT</name>
<proteinExistence type="predicted"/>
<evidence type="ECO:0000313" key="3">
    <source>
        <dbReference type="EMBL" id="QNF35640.1"/>
    </source>
</evidence>
<protein>
    <submittedName>
        <fullName evidence="3">Helix-turn-helix transcriptional regulator</fullName>
    </submittedName>
</protein>
<dbReference type="Gene3D" id="1.10.260.40">
    <property type="entry name" value="lambda repressor-like DNA-binding domains"/>
    <property type="match status" value="1"/>
</dbReference>
<sequence length="89" mass="10049">MKKKTQEDVAFALNIKRSTYSGYENGVGEPSLDKLILLANYFKITLDGLVAQDLREIAISQLPRTDGTLENPAWKNAVPFPSMRVHREE</sequence>
<organism evidence="3 4">
    <name type="scientific">Adhaeribacter swui</name>
    <dbReference type="NCBI Taxonomy" id="2086471"/>
    <lineage>
        <taxon>Bacteria</taxon>
        <taxon>Pseudomonadati</taxon>
        <taxon>Bacteroidota</taxon>
        <taxon>Cytophagia</taxon>
        <taxon>Cytophagales</taxon>
        <taxon>Hymenobacteraceae</taxon>
        <taxon>Adhaeribacter</taxon>
    </lineage>
</organism>
<gene>
    <name evidence="3" type="ORF">HUW51_24105</name>
</gene>
<keyword evidence="1" id="KW-0238">DNA-binding</keyword>
<evidence type="ECO:0000313" key="4">
    <source>
        <dbReference type="Proteomes" id="UP000515237"/>
    </source>
</evidence>
<reference evidence="3 4" key="1">
    <citation type="journal article" date="2018" name="Int. J. Syst. Evol. Microbiol.">
        <title>Adhaeribacter swui sp. nov., isolated from wet mud.</title>
        <authorList>
            <person name="Kim D.U."/>
            <person name="Kim K.W."/>
            <person name="Kang M.S."/>
            <person name="Kim J.Y."/>
            <person name="Jang J.H."/>
            <person name="Kim M.K."/>
        </authorList>
    </citation>
    <scope>NUCLEOTIDE SEQUENCE [LARGE SCALE GENOMIC DNA]</scope>
    <source>
        <strain evidence="3 4">KCTC 52873</strain>
    </source>
</reference>
<dbReference type="GO" id="GO:0003677">
    <property type="term" value="F:DNA binding"/>
    <property type="evidence" value="ECO:0007669"/>
    <property type="project" value="UniProtKB-KW"/>
</dbReference>
<dbReference type="PANTHER" id="PTHR46558:SF14">
    <property type="entry name" value="HTH-TYPE TRANSCRIPTIONAL REGULATOR ANSR"/>
    <property type="match status" value="1"/>
</dbReference>
<dbReference type="InterPro" id="IPR010982">
    <property type="entry name" value="Lambda_DNA-bd_dom_sf"/>
</dbReference>
<dbReference type="KEGG" id="aswu:HUW51_24105"/>